<sequence>MSSTLPPFRLDGRVAWVTGSSRGLGRAIAETLAAAGAKTVVNCFASREQGEAVVAAIKAAGGEAMLVAGDATDEAEVDRMATEIEAVFGPVDILVANATPFQPMKKLEEYTWAEHESMLEAFIKSPFILTKRLAPSMKARKRGRIINITSEVYHISMPAFSAYVAAKGGQIGWSRSMSNELAPDGITVNTVAPGWIPVERHDKVPEEDKAGYLATIPLGRWGKPSDVANAVAYFASEEAGFVTGQTLIVSGGRTPW</sequence>
<dbReference type="Pfam" id="PF13561">
    <property type="entry name" value="adh_short_C2"/>
    <property type="match status" value="1"/>
</dbReference>
<dbReference type="EMBL" id="JAPDDR010000007">
    <property type="protein sequence ID" value="MCW1914747.1"/>
    <property type="molecule type" value="Genomic_DNA"/>
</dbReference>
<dbReference type="PANTHER" id="PTHR42879:SF2">
    <property type="entry name" value="3-OXOACYL-[ACYL-CARRIER-PROTEIN] REDUCTASE FABG"/>
    <property type="match status" value="1"/>
</dbReference>
<dbReference type="PRINTS" id="PR00081">
    <property type="entry name" value="GDHRDH"/>
</dbReference>
<dbReference type="RefSeq" id="WP_264514283.1">
    <property type="nucleotide sequence ID" value="NZ_JAPDDR010000007.1"/>
</dbReference>
<reference evidence="2" key="1">
    <citation type="submission" date="2022-10" db="EMBL/GenBank/DDBJ databases">
        <title>Luteolibacter sp. GHJ8, whole genome shotgun sequencing project.</title>
        <authorList>
            <person name="Zhao G."/>
            <person name="Shen L."/>
        </authorList>
    </citation>
    <scope>NUCLEOTIDE SEQUENCE</scope>
    <source>
        <strain evidence="2">GHJ8</strain>
    </source>
</reference>
<gene>
    <name evidence="2" type="ORF">OJ996_14255</name>
</gene>
<dbReference type="InterPro" id="IPR036291">
    <property type="entry name" value="NAD(P)-bd_dom_sf"/>
</dbReference>
<comment type="similarity">
    <text evidence="1">Belongs to the short-chain dehydrogenases/reductases (SDR) family.</text>
</comment>
<evidence type="ECO:0000313" key="2">
    <source>
        <dbReference type="EMBL" id="MCW1914747.1"/>
    </source>
</evidence>
<dbReference type="InterPro" id="IPR050259">
    <property type="entry name" value="SDR"/>
</dbReference>
<dbReference type="Proteomes" id="UP001165653">
    <property type="component" value="Unassembled WGS sequence"/>
</dbReference>
<protein>
    <submittedName>
        <fullName evidence="2">3-oxoacyl-ACP reductase FabG</fullName>
    </submittedName>
</protein>
<keyword evidence="3" id="KW-1185">Reference proteome</keyword>
<dbReference type="PRINTS" id="PR00080">
    <property type="entry name" value="SDRFAMILY"/>
</dbReference>
<comment type="caution">
    <text evidence="2">The sequence shown here is derived from an EMBL/GenBank/DDBJ whole genome shotgun (WGS) entry which is preliminary data.</text>
</comment>
<proteinExistence type="inferred from homology"/>
<dbReference type="PANTHER" id="PTHR42879">
    <property type="entry name" value="3-OXOACYL-(ACYL-CARRIER-PROTEIN) REDUCTASE"/>
    <property type="match status" value="1"/>
</dbReference>
<evidence type="ECO:0000256" key="1">
    <source>
        <dbReference type="ARBA" id="ARBA00006484"/>
    </source>
</evidence>
<evidence type="ECO:0000313" key="3">
    <source>
        <dbReference type="Proteomes" id="UP001165653"/>
    </source>
</evidence>
<name>A0ABT3G518_9BACT</name>
<dbReference type="SUPFAM" id="SSF51735">
    <property type="entry name" value="NAD(P)-binding Rossmann-fold domains"/>
    <property type="match status" value="1"/>
</dbReference>
<accession>A0ABT3G518</accession>
<organism evidence="2 3">
    <name type="scientific">Luteolibacter rhizosphaerae</name>
    <dbReference type="NCBI Taxonomy" id="2989719"/>
    <lineage>
        <taxon>Bacteria</taxon>
        <taxon>Pseudomonadati</taxon>
        <taxon>Verrucomicrobiota</taxon>
        <taxon>Verrucomicrobiia</taxon>
        <taxon>Verrucomicrobiales</taxon>
        <taxon>Verrucomicrobiaceae</taxon>
        <taxon>Luteolibacter</taxon>
    </lineage>
</organism>
<dbReference type="InterPro" id="IPR002347">
    <property type="entry name" value="SDR_fam"/>
</dbReference>
<dbReference type="Gene3D" id="3.40.50.720">
    <property type="entry name" value="NAD(P)-binding Rossmann-like Domain"/>
    <property type="match status" value="1"/>
</dbReference>